<protein>
    <submittedName>
        <fullName evidence="2">Extracellular solute-binding protein</fullName>
    </submittedName>
</protein>
<proteinExistence type="predicted"/>
<dbReference type="PANTHER" id="PTHR43649">
    <property type="entry name" value="ARABINOSE-BINDING PROTEIN-RELATED"/>
    <property type="match status" value="1"/>
</dbReference>
<dbReference type="Proteomes" id="UP000710815">
    <property type="component" value="Unassembled WGS sequence"/>
</dbReference>
<comment type="caution">
    <text evidence="2">The sequence shown here is derived from an EMBL/GenBank/DDBJ whole genome shotgun (WGS) entry which is preliminary data.</text>
</comment>
<dbReference type="EMBL" id="JAFEJT020000045">
    <property type="protein sequence ID" value="MCH9276565.1"/>
    <property type="molecule type" value="Genomic_DNA"/>
</dbReference>
<keyword evidence="1" id="KW-0732">Signal</keyword>
<gene>
    <name evidence="2" type="ORF">JS533_009850</name>
</gene>
<organism evidence="2 3">
    <name type="scientific">Bifidobacterium amazonense</name>
    <dbReference type="NCBI Taxonomy" id="2809027"/>
    <lineage>
        <taxon>Bacteria</taxon>
        <taxon>Bacillati</taxon>
        <taxon>Actinomycetota</taxon>
        <taxon>Actinomycetes</taxon>
        <taxon>Bifidobacteriales</taxon>
        <taxon>Bifidobacteriaceae</taxon>
        <taxon>Bifidobacterium</taxon>
    </lineage>
</organism>
<reference evidence="2 3" key="1">
    <citation type="journal article" date="2021" name="Environ. Microbiol.">
        <title>Genetic insights into the dark matter of the mammalian gut microbiota through targeted genome reconstruction.</title>
        <authorList>
            <person name="Lugli G.A."/>
            <person name="Alessandri G."/>
            <person name="Milani C."/>
            <person name="Viappiani A."/>
            <person name="Fontana F."/>
            <person name="Tarracchini C."/>
            <person name="Mancabelli L."/>
            <person name="Argentini C."/>
            <person name="Ruiz L."/>
            <person name="Margolles A."/>
            <person name="van Sinderen D."/>
            <person name="Turroni F."/>
            <person name="Ventura M."/>
        </authorList>
    </citation>
    <scope>NUCLEOTIDE SEQUENCE [LARGE SCALE GENOMIC DNA]</scope>
    <source>
        <strain evidence="2 3">MA1</strain>
    </source>
</reference>
<dbReference type="InterPro" id="IPR050490">
    <property type="entry name" value="Bact_solute-bd_prot1"/>
</dbReference>
<dbReference type="PROSITE" id="PS51257">
    <property type="entry name" value="PROKAR_LIPOPROTEIN"/>
    <property type="match status" value="1"/>
</dbReference>
<feature type="chain" id="PRO_5046034088" evidence="1">
    <location>
        <begin position="31"/>
        <end position="529"/>
    </location>
</feature>
<evidence type="ECO:0000313" key="2">
    <source>
        <dbReference type="EMBL" id="MCH9276565.1"/>
    </source>
</evidence>
<accession>A0ABS9VWT1</accession>
<name>A0ABS9VWT1_9BIFI</name>
<reference evidence="2 3" key="2">
    <citation type="journal article" date="2021" name="Syst. Appl. Microbiol.">
        <title>Phylogenetic classification of ten novel species belonging to the genus Bifidobacterium comprising B. phasiani sp. nov., B. pongonis sp. nov., B. saguinibicoloris sp. nov., B. colobi sp. nov., B. simiiventris sp. nov., B. santillanense sp. nov., B. miconis sp. nov., B. amazonense sp. nov., B. pluvialisilvae sp. nov., and B. miconisargentati sp. nov.</title>
        <authorList>
            <person name="Lugli G.A."/>
            <person name="Calvete-Torre I."/>
            <person name="Alessandri G."/>
            <person name="Milani C."/>
            <person name="Turroni F."/>
            <person name="Laiolo P."/>
            <person name="Ossiprandi M.C."/>
            <person name="Margolles A."/>
            <person name="Ruiz L."/>
            <person name="Ventura M."/>
        </authorList>
    </citation>
    <scope>NUCLEOTIDE SEQUENCE [LARGE SCALE GENOMIC DNA]</scope>
    <source>
        <strain evidence="2 3">MA1</strain>
    </source>
</reference>
<dbReference type="Gene3D" id="3.40.190.10">
    <property type="entry name" value="Periplasmic binding protein-like II"/>
    <property type="match status" value="2"/>
</dbReference>
<dbReference type="PANTHER" id="PTHR43649:SF17">
    <property type="entry name" value="ABC TRANSPORTER SOLUTE BINDING PROTEIN-SUGAR TRANSPORT"/>
    <property type="match status" value="1"/>
</dbReference>
<evidence type="ECO:0000256" key="1">
    <source>
        <dbReference type="SAM" id="SignalP"/>
    </source>
</evidence>
<evidence type="ECO:0000313" key="3">
    <source>
        <dbReference type="Proteomes" id="UP000710815"/>
    </source>
</evidence>
<dbReference type="SUPFAM" id="SSF53850">
    <property type="entry name" value="Periplasmic binding protein-like II"/>
    <property type="match status" value="1"/>
</dbReference>
<keyword evidence="3" id="KW-1185">Reference proteome</keyword>
<dbReference type="RefSeq" id="WP_241514241.1">
    <property type="nucleotide sequence ID" value="NZ_JAFEJT020000045.1"/>
</dbReference>
<sequence>MSVSFKNAGRAGKRMLAAVAGVSALAMVLAGCGNTSKGETDANGKPLVKVMVITNSATRKMNTMTWWKKLEAACDCSIKWQQVDGTAWDQQKNASLAAGDVPDLTIWGFGKTDFSKNQGLFEDLADDLDKMPNAKKYLEEDKDAKNFATDTQGHIYQIPSDASSRMKVNVNGQSMMINKTWLDKLGLKVPTTWAELENVLEAFKTKDPNGNGKADEIPFTIRALNSSGFGWWDPYLLLNSTGISTQMSSVGGQGIYVKDGKVGNFMLTDNFREVTEYLHELMSKGLIPADALTKADDKYNAEWTGDGKTAQVGVAFGWNTNAFGTLKDQYVSMPAPAAPGAKATWEPSVADVYNGAAVKADSPYKDQVFKIINEWLDPDVSIQSYFGDFDKYVTKNGDNDYTVKPEASADSSVQVALADRGLAWLRPGLKISGVPDIDASNKDWPIYKDYQPTSVKDYMPQYLTLGDDDSNTVANNNTSIFTYAMPIIAKWIKDGGLTDDSWNNFQKELKSLNIEQNVEIYQKLYDSAK</sequence>
<feature type="signal peptide" evidence="1">
    <location>
        <begin position="1"/>
        <end position="30"/>
    </location>
</feature>